<dbReference type="SUPFAM" id="SSF52151">
    <property type="entry name" value="FabD/lysophospholipase-like"/>
    <property type="match status" value="1"/>
</dbReference>
<keyword evidence="2" id="KW-0378">Hydrolase</keyword>
<name>A0A937X5D8_9BACT</name>
<accession>A0A937X5D8</accession>
<feature type="region of interest" description="Disordered" evidence="3">
    <location>
        <begin position="499"/>
        <end position="572"/>
    </location>
</feature>
<reference evidence="5 6" key="1">
    <citation type="submission" date="2019-03" db="EMBL/GenBank/DDBJ databases">
        <title>Lake Tanganyika Metagenome-Assembled Genomes (MAGs).</title>
        <authorList>
            <person name="Tran P."/>
        </authorList>
    </citation>
    <scope>NUCLEOTIDE SEQUENCE [LARGE SCALE GENOMIC DNA]</scope>
    <source>
        <strain evidence="5">K_DeepCast_65m_m2_236</strain>
    </source>
</reference>
<evidence type="ECO:0000259" key="4">
    <source>
        <dbReference type="PROSITE" id="PS51635"/>
    </source>
</evidence>
<evidence type="ECO:0000313" key="6">
    <source>
        <dbReference type="Proteomes" id="UP000703893"/>
    </source>
</evidence>
<dbReference type="InterPro" id="IPR002641">
    <property type="entry name" value="PNPLA_dom"/>
</dbReference>
<organism evidence="5 6">
    <name type="scientific">Candidatus Tanganyikabacteria bacterium</name>
    <dbReference type="NCBI Taxonomy" id="2961651"/>
    <lineage>
        <taxon>Bacteria</taxon>
        <taxon>Bacillati</taxon>
        <taxon>Candidatus Sericytochromatia</taxon>
        <taxon>Candidatus Tanganyikabacteria</taxon>
    </lineage>
</organism>
<proteinExistence type="predicted"/>
<comment type="caution">
    <text evidence="5">The sequence shown here is derived from an EMBL/GenBank/DDBJ whole genome shotgun (WGS) entry which is preliminary data.</text>
</comment>
<evidence type="ECO:0000256" key="1">
    <source>
        <dbReference type="ARBA" id="ARBA00023098"/>
    </source>
</evidence>
<dbReference type="InterPro" id="IPR016035">
    <property type="entry name" value="Acyl_Trfase/lysoPLipase"/>
</dbReference>
<dbReference type="Gene3D" id="3.40.1090.10">
    <property type="entry name" value="Cytosolic phospholipase A2 catalytic domain"/>
    <property type="match status" value="1"/>
</dbReference>
<evidence type="ECO:0000256" key="3">
    <source>
        <dbReference type="SAM" id="MobiDB-lite"/>
    </source>
</evidence>
<feature type="non-terminal residue" evidence="5">
    <location>
        <position position="572"/>
    </location>
</feature>
<evidence type="ECO:0000256" key="2">
    <source>
        <dbReference type="PROSITE-ProRule" id="PRU01161"/>
    </source>
</evidence>
<dbReference type="GO" id="GO:0016042">
    <property type="term" value="P:lipid catabolic process"/>
    <property type="evidence" value="ECO:0007669"/>
    <property type="project" value="UniProtKB-UniRule"/>
</dbReference>
<protein>
    <submittedName>
        <fullName evidence="5">Patatin-like phospholipase family protein</fullName>
    </submittedName>
</protein>
<feature type="compositionally biased region" description="Basic and acidic residues" evidence="3">
    <location>
        <begin position="530"/>
        <end position="545"/>
    </location>
</feature>
<feature type="active site" description="Proton acceptor" evidence="2">
    <location>
        <position position="393"/>
    </location>
</feature>
<feature type="region of interest" description="Disordered" evidence="3">
    <location>
        <begin position="1"/>
        <end position="20"/>
    </location>
</feature>
<feature type="active site" description="Nucleophile" evidence="2">
    <location>
        <position position="64"/>
    </location>
</feature>
<dbReference type="AlphaFoldDB" id="A0A937X5D8"/>
<gene>
    <name evidence="5" type="ORF">FJZ00_05885</name>
</gene>
<evidence type="ECO:0000313" key="5">
    <source>
        <dbReference type="EMBL" id="MBM3274660.1"/>
    </source>
</evidence>
<dbReference type="EMBL" id="VGJX01000285">
    <property type="protein sequence ID" value="MBM3274660.1"/>
    <property type="molecule type" value="Genomic_DNA"/>
</dbReference>
<dbReference type="PROSITE" id="PS51635">
    <property type="entry name" value="PNPLA"/>
    <property type="match status" value="1"/>
</dbReference>
<keyword evidence="1 2" id="KW-0443">Lipid metabolism</keyword>
<comment type="caution">
    <text evidence="2">Lacks conserved residue(s) required for the propagation of feature annotation.</text>
</comment>
<dbReference type="GO" id="GO:0016787">
    <property type="term" value="F:hydrolase activity"/>
    <property type="evidence" value="ECO:0007669"/>
    <property type="project" value="UniProtKB-UniRule"/>
</dbReference>
<sequence>MYAQEVKTSEGSINGGPELAMDYSQPRGDCDVVMKGGIASGVVYPLALCELATSYRLRSLGGTSAGAIAASLAAAAEYGRDSGTGGFQKLEPVAEWLGQRPGPEKPTNLLALFQPHPKTGALFRYLIELLRAPGGPLRLMRKLGVKGAPVKAIQALVAGCRQFPGAAISGMLPGALLGCAALLSSGPGNLVSLTAGLLLILPGVLLATAWRAWRTLARTLPDCTYYGLSTGLGERDADGQLGLTDWLAELIQHLAGRTTKDAPLTFGDLARHERDGKAMGIDLQLLTTNLNLGRPYRIPFTDCGWYFDPLEFERIFPDYIVDHLVKAARAQPDPDRYPHLLPLPPGENLPIVVGARMSCSFPFLLSAVPLHAVDFAKRVSEDARRPVRTWSLDGGICSNFPVHFFDRPLPTRPTFALNLRPYHPDYPQVAEDEAKNFWLPGKATEGQADWWTYLASDNGSGNLVGFFEAIFDVMQNWRDNALIPVPGFRERIAHVCIAPDEGGAQPGDGASDDQEDGRARAAGDSCPCRALRESERRRSAERGKPPLDPVPELDGRARGNAPIAAPGIPPRL</sequence>
<feature type="short sequence motif" description="GXSXG" evidence="2">
    <location>
        <begin position="62"/>
        <end position="66"/>
    </location>
</feature>
<dbReference type="Proteomes" id="UP000703893">
    <property type="component" value="Unassembled WGS sequence"/>
</dbReference>
<feature type="short sequence motif" description="DGA/G" evidence="2">
    <location>
        <begin position="393"/>
        <end position="395"/>
    </location>
</feature>
<feature type="domain" description="PNPLA" evidence="4">
    <location>
        <begin position="32"/>
        <end position="406"/>
    </location>
</feature>
<keyword evidence="2" id="KW-0442">Lipid degradation</keyword>